<feature type="transmembrane region" description="Helical" evidence="9">
    <location>
        <begin position="200"/>
        <end position="221"/>
    </location>
</feature>
<sequence length="532" mass="56118">MESCPGAAQRRPTYDAWECVVSEFLDTVNGFVWSNALVYLCLGAGVYFSIRSRFVQVRQVPEMVRLMLRGEKSPSGVSSFQALTMSLAGRVGTGNIAGVATAIAFGGPGALFWMWAVAFLGASTSFVECTLGQIYKTRDPLTGEYRGGPAYYLSRALSHTGAAGLFKVYGAIFAAVTVLACGLLLPSVQSNSMASAMNSAWGFSTWWVAVGTVIVLAFVIIGGVKRIAAFASIVVPFMAVVYIVLALIIVLLNAGEVPGILQMIFASAFGLDSAFGAIIGSAVMWGVKRGIYSNEAGQGTGPHAAAAAEVSHPAKQGLVQAFAVYVDTLFVCSATGFLILSTGAYRVFEGESETGAVLAEGGMLPADTPVGPGFAQVGFDTLWSGAGASFVAISLAFFCFTTLVAYYYMAETNLRFILGKSSTVEIPFIRGTVGGTATMLLQALILVSVVIGAVSTATEAWVLGDIGVGLMAWLNIIGIIILQQPAYKALWDYEKQKKAGLDPLFDPVALQISNASFWETYEPTPRSQKSAV</sequence>
<accession>A0AAD1MXI8</accession>
<evidence type="ECO:0000256" key="7">
    <source>
        <dbReference type="ARBA" id="ARBA00022989"/>
    </source>
</evidence>
<feature type="transmembrane region" description="Helical" evidence="9">
    <location>
        <begin position="322"/>
        <end position="345"/>
    </location>
</feature>
<evidence type="ECO:0000256" key="9">
    <source>
        <dbReference type="RuleBase" id="RU363064"/>
    </source>
</evidence>
<name>A0AAD1MXI8_MYCMB</name>
<keyword evidence="5 9" id="KW-0812">Transmembrane</keyword>
<dbReference type="PANTHER" id="PTHR30330:SF7">
    <property type="entry name" value="SODIUM_PROTON-DEPENDENT ALANINE CARRIER PROTEIN YRBD-RELATED"/>
    <property type="match status" value="1"/>
</dbReference>
<feature type="transmembrane region" description="Helical" evidence="9">
    <location>
        <begin position="428"/>
        <end position="454"/>
    </location>
</feature>
<dbReference type="Proteomes" id="UP000466039">
    <property type="component" value="Chromosome"/>
</dbReference>
<dbReference type="PANTHER" id="PTHR30330">
    <property type="entry name" value="AGSS FAMILY TRANSPORTER, SODIUM-ALANINE"/>
    <property type="match status" value="1"/>
</dbReference>
<comment type="subcellular location">
    <subcellularLocation>
        <location evidence="1 9">Cell membrane</location>
        <topology evidence="1 9">Multi-pass membrane protein</topology>
    </subcellularLocation>
</comment>
<evidence type="ECO:0000313" key="10">
    <source>
        <dbReference type="EMBL" id="BBZ61523.1"/>
    </source>
</evidence>
<evidence type="ECO:0000256" key="4">
    <source>
        <dbReference type="ARBA" id="ARBA00022475"/>
    </source>
</evidence>
<evidence type="ECO:0000313" key="11">
    <source>
        <dbReference type="Proteomes" id="UP000466039"/>
    </source>
</evidence>
<dbReference type="GO" id="GO:0005283">
    <property type="term" value="F:amino acid:sodium symporter activity"/>
    <property type="evidence" value="ECO:0007669"/>
    <property type="project" value="InterPro"/>
</dbReference>
<feature type="transmembrane region" description="Helical" evidence="9">
    <location>
        <begin position="460"/>
        <end position="482"/>
    </location>
</feature>
<feature type="transmembrane region" description="Helical" evidence="9">
    <location>
        <begin position="31"/>
        <end position="50"/>
    </location>
</feature>
<proteinExistence type="inferred from homology"/>
<dbReference type="GO" id="GO:0005886">
    <property type="term" value="C:plasma membrane"/>
    <property type="evidence" value="ECO:0007669"/>
    <property type="project" value="UniProtKB-SubCell"/>
</dbReference>
<feature type="transmembrane region" description="Helical" evidence="9">
    <location>
        <begin position="264"/>
        <end position="287"/>
    </location>
</feature>
<feature type="transmembrane region" description="Helical" evidence="9">
    <location>
        <begin position="168"/>
        <end position="188"/>
    </location>
</feature>
<dbReference type="FunFam" id="1.20.1740.10:FF:000004">
    <property type="entry name" value="Sodium:alanine symporter family protein"/>
    <property type="match status" value="1"/>
</dbReference>
<dbReference type="AlphaFoldDB" id="A0AAD1MXI8"/>
<keyword evidence="8 9" id="KW-0472">Membrane</keyword>
<keyword evidence="3 9" id="KW-0813">Transport</keyword>
<evidence type="ECO:0000256" key="3">
    <source>
        <dbReference type="ARBA" id="ARBA00022448"/>
    </source>
</evidence>
<keyword evidence="6 9" id="KW-0769">Symport</keyword>
<dbReference type="EMBL" id="AP022617">
    <property type="protein sequence ID" value="BBZ61523.1"/>
    <property type="molecule type" value="Genomic_DNA"/>
</dbReference>
<keyword evidence="7 9" id="KW-1133">Transmembrane helix</keyword>
<dbReference type="InterPro" id="IPR001463">
    <property type="entry name" value="Na/Ala_symport"/>
</dbReference>
<organism evidence="10 11">
    <name type="scientific">Mycolicibacterium monacense</name>
    <name type="common">Mycobacterium monacense</name>
    <dbReference type="NCBI Taxonomy" id="85693"/>
    <lineage>
        <taxon>Bacteria</taxon>
        <taxon>Bacillati</taxon>
        <taxon>Actinomycetota</taxon>
        <taxon>Actinomycetes</taxon>
        <taxon>Mycobacteriales</taxon>
        <taxon>Mycobacteriaceae</taxon>
        <taxon>Mycolicibacterium</taxon>
    </lineage>
</organism>
<protein>
    <submittedName>
        <fullName evidence="10">Sodium:alanine symporter</fullName>
    </submittedName>
</protein>
<feature type="transmembrane region" description="Helical" evidence="9">
    <location>
        <begin position="112"/>
        <end position="131"/>
    </location>
</feature>
<comment type="similarity">
    <text evidence="2 9">Belongs to the alanine or glycine:cation symporter (AGCS) (TC 2.A.25) family.</text>
</comment>
<dbReference type="PRINTS" id="PR00175">
    <property type="entry name" value="NAALASMPORT"/>
</dbReference>
<evidence type="ECO:0000256" key="6">
    <source>
        <dbReference type="ARBA" id="ARBA00022847"/>
    </source>
</evidence>
<keyword evidence="11" id="KW-1185">Reference proteome</keyword>
<evidence type="ECO:0000256" key="5">
    <source>
        <dbReference type="ARBA" id="ARBA00022692"/>
    </source>
</evidence>
<dbReference type="Pfam" id="PF01235">
    <property type="entry name" value="Na_Ala_symp"/>
    <property type="match status" value="1"/>
</dbReference>
<keyword evidence="4 9" id="KW-1003">Cell membrane</keyword>
<evidence type="ECO:0000256" key="8">
    <source>
        <dbReference type="ARBA" id="ARBA00023136"/>
    </source>
</evidence>
<reference evidence="10 11" key="1">
    <citation type="journal article" date="2019" name="Emerg. Microbes Infect.">
        <title>Comprehensive subspecies identification of 175 nontuberculous mycobacteria species based on 7547 genomic profiles.</title>
        <authorList>
            <person name="Matsumoto Y."/>
            <person name="Kinjo T."/>
            <person name="Motooka D."/>
            <person name="Nabeya D."/>
            <person name="Jung N."/>
            <person name="Uechi K."/>
            <person name="Horii T."/>
            <person name="Iida T."/>
            <person name="Fujita J."/>
            <person name="Nakamura S."/>
        </authorList>
    </citation>
    <scope>NUCLEOTIDE SEQUENCE [LARGE SCALE GENOMIC DNA]</scope>
    <source>
        <strain evidence="10 11">JCM 15658</strain>
    </source>
</reference>
<gene>
    <name evidence="10" type="ORF">MMON_28240</name>
</gene>
<dbReference type="NCBIfam" id="TIGR00835">
    <property type="entry name" value="agcS"/>
    <property type="match status" value="1"/>
</dbReference>
<feature type="transmembrane region" description="Helical" evidence="9">
    <location>
        <begin position="228"/>
        <end position="252"/>
    </location>
</feature>
<feature type="transmembrane region" description="Helical" evidence="9">
    <location>
        <begin position="382"/>
        <end position="408"/>
    </location>
</feature>
<feature type="transmembrane region" description="Helical" evidence="9">
    <location>
        <begin position="87"/>
        <end position="106"/>
    </location>
</feature>
<evidence type="ECO:0000256" key="2">
    <source>
        <dbReference type="ARBA" id="ARBA00009261"/>
    </source>
</evidence>
<evidence type="ECO:0000256" key="1">
    <source>
        <dbReference type="ARBA" id="ARBA00004651"/>
    </source>
</evidence>